<keyword evidence="2" id="KW-0067">ATP-binding</keyword>
<organism evidence="4">
    <name type="scientific">Mucochytrium quahogii</name>
    <dbReference type="NCBI Taxonomy" id="96639"/>
    <lineage>
        <taxon>Eukaryota</taxon>
        <taxon>Sar</taxon>
        <taxon>Stramenopiles</taxon>
        <taxon>Bigyra</taxon>
        <taxon>Labyrinthulomycetes</taxon>
        <taxon>Thraustochytrida</taxon>
        <taxon>Thraustochytriidae</taxon>
        <taxon>Mucochytrium</taxon>
    </lineage>
</organism>
<dbReference type="PANTHER" id="PTHR43158:SF2">
    <property type="entry name" value="SKFA PEPTIDE EXPORT ATP-BINDING PROTEIN SKFE"/>
    <property type="match status" value="1"/>
</dbReference>
<dbReference type="Pfam" id="PF00005">
    <property type="entry name" value="ABC_tran"/>
    <property type="match status" value="1"/>
</dbReference>
<dbReference type="EMBL" id="HBHK01009369">
    <property type="protein sequence ID" value="CAD9677452.1"/>
    <property type="molecule type" value="Transcribed_RNA"/>
</dbReference>
<reference evidence="4" key="1">
    <citation type="submission" date="2021-01" db="EMBL/GenBank/DDBJ databases">
        <authorList>
            <person name="Corre E."/>
            <person name="Pelletier E."/>
            <person name="Niang G."/>
            <person name="Scheremetjew M."/>
            <person name="Finn R."/>
            <person name="Kale V."/>
            <person name="Holt S."/>
            <person name="Cochrane G."/>
            <person name="Meng A."/>
            <person name="Brown T."/>
            <person name="Cohen L."/>
        </authorList>
    </citation>
    <scope>NUCLEOTIDE SEQUENCE</scope>
    <source>
        <strain evidence="4">NY070348D</strain>
    </source>
</reference>
<accession>A0A7S2RQ72</accession>
<dbReference type="PROSITE" id="PS50893">
    <property type="entry name" value="ABC_TRANSPORTER_2"/>
    <property type="match status" value="1"/>
</dbReference>
<protein>
    <recommendedName>
        <fullName evidence="3">ABC transporter domain-containing protein</fullName>
    </recommendedName>
</protein>
<dbReference type="InterPro" id="IPR003593">
    <property type="entry name" value="AAA+_ATPase"/>
</dbReference>
<proteinExistence type="predicted"/>
<dbReference type="InterPro" id="IPR027417">
    <property type="entry name" value="P-loop_NTPase"/>
</dbReference>
<dbReference type="Gene3D" id="3.40.50.300">
    <property type="entry name" value="P-loop containing nucleotide triphosphate hydrolases"/>
    <property type="match status" value="1"/>
</dbReference>
<dbReference type="SUPFAM" id="SSF52540">
    <property type="entry name" value="P-loop containing nucleoside triphosphate hydrolases"/>
    <property type="match status" value="1"/>
</dbReference>
<dbReference type="SMART" id="SM00382">
    <property type="entry name" value="AAA"/>
    <property type="match status" value="1"/>
</dbReference>
<dbReference type="AlphaFoldDB" id="A0A7S2RQ72"/>
<keyword evidence="1" id="KW-0547">Nucleotide-binding</keyword>
<evidence type="ECO:0000256" key="2">
    <source>
        <dbReference type="ARBA" id="ARBA00022840"/>
    </source>
</evidence>
<evidence type="ECO:0000256" key="1">
    <source>
        <dbReference type="ARBA" id="ARBA00022741"/>
    </source>
</evidence>
<evidence type="ECO:0000259" key="3">
    <source>
        <dbReference type="PROSITE" id="PS50893"/>
    </source>
</evidence>
<feature type="domain" description="ABC transporter" evidence="3">
    <location>
        <begin position="8"/>
        <end position="245"/>
    </location>
</feature>
<name>A0A7S2RQ72_9STRA</name>
<evidence type="ECO:0000313" key="4">
    <source>
        <dbReference type="EMBL" id="CAD9677452.1"/>
    </source>
</evidence>
<sequence length="286" mass="32425">MSQAAIEVKHLNFSYSNPYGGPVEALDDVSFTLEAGSRCLLIGANGAGKSTLLRILAGKHLHEKEQVQVLGQPAFYQTLGLSGISFLGGGWTRSMAFVGNNVAYQADIPVKEMMTHLQEEFPERREELYRILEIDPEWRMHQVSDGQRRRVQIMLGLLRPFKLLLLDEMTVDLDILARKDLLNYLKDQCQQRGATIIYATHIIDGLDELQWPTDLLFLEAGRMVKFTKYQAIKPESLYQHIQAFLTEMKAQRPKPTPKKKTNADQFKGFAHNGFKPGRMNGFLGSK</sequence>
<dbReference type="PANTHER" id="PTHR43158">
    <property type="entry name" value="SKFA PEPTIDE EXPORT ATP-BINDING PROTEIN SKFE"/>
    <property type="match status" value="1"/>
</dbReference>
<dbReference type="GO" id="GO:0016887">
    <property type="term" value="F:ATP hydrolysis activity"/>
    <property type="evidence" value="ECO:0007669"/>
    <property type="project" value="InterPro"/>
</dbReference>
<dbReference type="GO" id="GO:0005524">
    <property type="term" value="F:ATP binding"/>
    <property type="evidence" value="ECO:0007669"/>
    <property type="project" value="UniProtKB-KW"/>
</dbReference>
<gene>
    <name evidence="4" type="ORF">QSP1433_LOCUS5797</name>
</gene>
<dbReference type="InterPro" id="IPR003439">
    <property type="entry name" value="ABC_transporter-like_ATP-bd"/>
</dbReference>